<dbReference type="PROSITE" id="PS00380">
    <property type="entry name" value="RHODANESE_1"/>
    <property type="match status" value="1"/>
</dbReference>
<dbReference type="Proteomes" id="UP000252795">
    <property type="component" value="Unassembled WGS sequence"/>
</dbReference>
<sequence length="336" mass="37417">MKFWHGTALFALLVATFSYASISNSFSGNAYGTWQSLEPDSWASIWLIRTHIDPNADIVIRPSGSRLDVDNPFAIPGSDYVRDKHSSGFEKLLGRIEKPDAALIRMGEIIHGMESATWSFEGDEAPRIVEQAYRTLQDRFDRRYVPATCYGQFFDTLYESVRRDEDPAQIARALDGALADISTDCEWASAGGAGDIALKEKNNVENVPVRDILAFIAAGRKVVFVDTRETQEFEESHIPGAINIKLREINDQSVAALKNADLVVSYCLKDFRGYEVARKLMHHGVENSAIMDPHGYVAWRTLGLPVATKDERDDSALARLGSCAQDPVKCLNKDVR</sequence>
<dbReference type="EMBL" id="QNSA01000003">
    <property type="protein sequence ID" value="RBP75686.1"/>
    <property type="molecule type" value="Genomic_DNA"/>
</dbReference>
<accession>A0A368V892</accession>
<dbReference type="EMBL" id="QPJB01000003">
    <property type="protein sequence ID" value="RCW36495.1"/>
    <property type="molecule type" value="Genomic_DNA"/>
</dbReference>
<dbReference type="SMART" id="SM00450">
    <property type="entry name" value="RHOD"/>
    <property type="match status" value="1"/>
</dbReference>
<dbReference type="InterPro" id="IPR050229">
    <property type="entry name" value="GlpE_sulfurtransferase"/>
</dbReference>
<keyword evidence="4" id="KW-0808">Transferase</keyword>
<dbReference type="PROSITE" id="PS50206">
    <property type="entry name" value="RHODANESE_3"/>
    <property type="match status" value="1"/>
</dbReference>
<protein>
    <submittedName>
        <fullName evidence="4">Rhodanese-related sulfurtransferase</fullName>
    </submittedName>
</protein>
<dbReference type="Proteomes" id="UP000253065">
    <property type="component" value="Unassembled WGS sequence"/>
</dbReference>
<evidence type="ECO:0000256" key="1">
    <source>
        <dbReference type="SAM" id="SignalP"/>
    </source>
</evidence>
<dbReference type="PANTHER" id="PTHR43031:SF1">
    <property type="entry name" value="PYRIDINE NUCLEOTIDE-DISULPHIDE OXIDOREDUCTASE"/>
    <property type="match status" value="1"/>
</dbReference>
<feature type="signal peptide" evidence="1">
    <location>
        <begin position="1"/>
        <end position="20"/>
    </location>
</feature>
<dbReference type="PANTHER" id="PTHR43031">
    <property type="entry name" value="FAD-DEPENDENT OXIDOREDUCTASE"/>
    <property type="match status" value="1"/>
</dbReference>
<reference evidence="4 5" key="1">
    <citation type="submission" date="2018-07" db="EMBL/GenBank/DDBJ databases">
        <title>Freshwater and sediment microbial communities from various areas in North America, analyzing microbe dynamics in response to fracking.</title>
        <authorList>
            <person name="Lamendella R."/>
        </authorList>
    </citation>
    <scope>NUCLEOTIDE SEQUENCE [LARGE SCALE GENOMIC DNA]</scope>
    <source>
        <strain evidence="4 5">114E</strain>
        <strain evidence="3 6">114E_o</strain>
    </source>
</reference>
<dbReference type="InterPro" id="IPR036873">
    <property type="entry name" value="Rhodanese-like_dom_sf"/>
</dbReference>
<dbReference type="InterPro" id="IPR001763">
    <property type="entry name" value="Rhodanese-like_dom"/>
</dbReference>
<dbReference type="CDD" id="cd00158">
    <property type="entry name" value="RHOD"/>
    <property type="match status" value="1"/>
</dbReference>
<comment type="caution">
    <text evidence="4">The sequence shown here is derived from an EMBL/GenBank/DDBJ whole genome shotgun (WGS) entry which is preliminary data.</text>
</comment>
<dbReference type="GO" id="GO:0004792">
    <property type="term" value="F:thiosulfate-cyanide sulfurtransferase activity"/>
    <property type="evidence" value="ECO:0007669"/>
    <property type="project" value="InterPro"/>
</dbReference>
<dbReference type="InterPro" id="IPR018634">
    <property type="entry name" value="ChrB_C"/>
</dbReference>
<dbReference type="AlphaFoldDB" id="A0A368V892"/>
<evidence type="ECO:0000313" key="6">
    <source>
        <dbReference type="Proteomes" id="UP000253065"/>
    </source>
</evidence>
<dbReference type="SUPFAM" id="SSF52821">
    <property type="entry name" value="Rhodanese/Cell cycle control phosphatase"/>
    <property type="match status" value="1"/>
</dbReference>
<feature type="domain" description="Rhodanese" evidence="2">
    <location>
        <begin position="218"/>
        <end position="308"/>
    </location>
</feature>
<dbReference type="Pfam" id="PF00581">
    <property type="entry name" value="Rhodanese"/>
    <property type="match status" value="1"/>
</dbReference>
<name>A0A368V892_MARNT</name>
<gene>
    <name evidence="4" type="ORF">DET51_103288</name>
    <name evidence="3" type="ORF">DET64_103288</name>
</gene>
<keyword evidence="1" id="KW-0732">Signal</keyword>
<feature type="chain" id="PRO_5016917497" evidence="1">
    <location>
        <begin position="21"/>
        <end position="336"/>
    </location>
</feature>
<evidence type="ECO:0000313" key="4">
    <source>
        <dbReference type="EMBL" id="RCW36495.1"/>
    </source>
</evidence>
<dbReference type="Gene3D" id="3.40.250.10">
    <property type="entry name" value="Rhodanese-like domain"/>
    <property type="match status" value="1"/>
</dbReference>
<organism evidence="4 5">
    <name type="scientific">Marinobacter nauticus</name>
    <name type="common">Marinobacter hydrocarbonoclasticus</name>
    <name type="synonym">Marinobacter aquaeolei</name>
    <dbReference type="NCBI Taxonomy" id="2743"/>
    <lineage>
        <taxon>Bacteria</taxon>
        <taxon>Pseudomonadati</taxon>
        <taxon>Pseudomonadota</taxon>
        <taxon>Gammaproteobacteria</taxon>
        <taxon>Pseudomonadales</taxon>
        <taxon>Marinobacteraceae</taxon>
        <taxon>Marinobacter</taxon>
    </lineage>
</organism>
<evidence type="ECO:0000313" key="3">
    <source>
        <dbReference type="EMBL" id="RBP75686.1"/>
    </source>
</evidence>
<dbReference type="Pfam" id="PF09828">
    <property type="entry name" value="ChrB_C"/>
    <property type="match status" value="1"/>
</dbReference>
<keyword evidence="6" id="KW-1185">Reference proteome</keyword>
<dbReference type="RefSeq" id="WP_113879441.1">
    <property type="nucleotide sequence ID" value="NZ_QNSA01000003.1"/>
</dbReference>
<dbReference type="InterPro" id="IPR001307">
    <property type="entry name" value="Thiosulphate_STrfase_CS"/>
</dbReference>
<proteinExistence type="predicted"/>
<evidence type="ECO:0000313" key="5">
    <source>
        <dbReference type="Proteomes" id="UP000252795"/>
    </source>
</evidence>
<evidence type="ECO:0000259" key="2">
    <source>
        <dbReference type="PROSITE" id="PS50206"/>
    </source>
</evidence>